<dbReference type="Gene3D" id="3.40.1390.10">
    <property type="entry name" value="MurE/MurF, N-terminal domain"/>
    <property type="match status" value="1"/>
</dbReference>
<dbReference type="GO" id="GO:0005524">
    <property type="term" value="F:ATP binding"/>
    <property type="evidence" value="ECO:0007669"/>
    <property type="project" value="UniProtKB-UniRule"/>
</dbReference>
<dbReference type="HAMAP" id="MF_00208">
    <property type="entry name" value="MurE"/>
    <property type="match status" value="1"/>
</dbReference>
<dbReference type="GO" id="GO:0009252">
    <property type="term" value="P:peptidoglycan biosynthetic process"/>
    <property type="evidence" value="ECO:0007669"/>
    <property type="project" value="UniProtKB-UniRule"/>
</dbReference>
<protein>
    <recommendedName>
        <fullName evidence="7">UDP-N-acetylmuramoyl-L-alanyl-D-glutamate--2,6-diaminopimelate ligase</fullName>
        <ecNumber evidence="7">6.3.2.13</ecNumber>
    </recommendedName>
    <alternativeName>
        <fullName evidence="7">Meso-A2pm-adding enzyme</fullName>
    </alternativeName>
    <alternativeName>
        <fullName evidence="7">Meso-diaminopimelate-adding enzyme</fullName>
    </alternativeName>
    <alternativeName>
        <fullName evidence="7">UDP-MurNAc-L-Ala-D-Glu:meso-diaminopimelate ligase</fullName>
    </alternativeName>
    <alternativeName>
        <fullName evidence="7">UDP-MurNAc-tripeptide synthetase</fullName>
    </alternativeName>
    <alternativeName>
        <fullName evidence="7">UDP-N-acetylmuramyl-tripeptide synthetase</fullName>
    </alternativeName>
</protein>
<feature type="modified residue" description="N6-carboxylysine" evidence="7">
    <location>
        <position position="221"/>
    </location>
</feature>
<comment type="caution">
    <text evidence="7">Lacks conserved residue(s) required for the propagation of feature annotation.</text>
</comment>
<keyword evidence="4 7" id="KW-0573">Peptidoglycan synthesis</keyword>
<dbReference type="InterPro" id="IPR005761">
    <property type="entry name" value="UDP-N-AcMur-Glu-dNH2Pim_ligase"/>
</dbReference>
<keyword evidence="7" id="KW-0547">Nucleotide-binding</keyword>
<evidence type="ECO:0000259" key="11">
    <source>
        <dbReference type="Pfam" id="PF08245"/>
    </source>
</evidence>
<evidence type="ECO:0000313" key="13">
    <source>
        <dbReference type="Proteomes" id="UP000243197"/>
    </source>
</evidence>
<sequence length="487" mass="54437">MKLLKEILPENTSFEIIGSHECEVKDIIFDSKSVSTSSLFVAIKGARVDGHDFIDIAIKKGATSVLCEVLPEKINDRICYIKVDDSAKYMGLLASNFYDNPSKKIKLIGVTGTNGKTTVATLLYRLFNLLGNKSGLVSTISVIIGDEEIDSDYTTPDSISINRALNKMVEIGCEYCFMEVSSHGISQQRNSGLVFFGGIFTNITHDHLDYHNTFGEYISVKKSFFDNLPKSAFSLSNIDDKNGTVMLQNTLSKKYYLSVKKHADFKAKILENSLHGLILEIDKREVHTKLVGRFNAYNILAVYSVAIILGKDSEEILIAISDIESIRGRFQHVISETGILGIVDFAHTPDALINVFKTVNEIKSDGINVICIVGCGGNRDKKKRPKMASIAHEYSDKVFLTSDNPRHEDPLQIISDMREGIADSDSENVFIIPDRKQAIDRAVSMSQRGDIILVLGKGHETYQYIGDVKEYHNDYEILLNCFRNYKK</sequence>
<evidence type="ECO:0000256" key="4">
    <source>
        <dbReference type="ARBA" id="ARBA00022984"/>
    </source>
</evidence>
<evidence type="ECO:0000256" key="5">
    <source>
        <dbReference type="ARBA" id="ARBA00023306"/>
    </source>
</evidence>
<dbReference type="InterPro" id="IPR036565">
    <property type="entry name" value="Mur-like_cat_sf"/>
</dbReference>
<dbReference type="GO" id="GO:0071555">
    <property type="term" value="P:cell wall organization"/>
    <property type="evidence" value="ECO:0007669"/>
    <property type="project" value="UniProtKB-KW"/>
</dbReference>
<keyword evidence="7" id="KW-0963">Cytoplasm</keyword>
<dbReference type="OrthoDB" id="9800958at2"/>
<feature type="binding site" evidence="7">
    <location>
        <begin position="154"/>
        <end position="155"/>
    </location>
    <ligand>
        <name>UDP-N-acetyl-alpha-D-muramoyl-L-alanyl-D-glutamate</name>
        <dbReference type="ChEBI" id="CHEBI:83900"/>
    </ligand>
</feature>
<evidence type="ECO:0000256" key="8">
    <source>
        <dbReference type="RuleBase" id="RU004135"/>
    </source>
</evidence>
<dbReference type="Pfam" id="PF08245">
    <property type="entry name" value="Mur_ligase_M"/>
    <property type="match status" value="1"/>
</dbReference>
<gene>
    <name evidence="7" type="primary">murE</name>
    <name evidence="12" type="ORF">JBKA6_1244</name>
</gene>
<evidence type="ECO:0000256" key="3">
    <source>
        <dbReference type="ARBA" id="ARBA00022960"/>
    </source>
</evidence>
<keyword evidence="7" id="KW-0460">Magnesium</keyword>
<feature type="binding site" evidence="7">
    <location>
        <position position="31"/>
    </location>
    <ligand>
        <name>UDP-N-acetyl-alpha-D-muramoyl-L-alanyl-D-glutamate</name>
        <dbReference type="ChEBI" id="CHEBI:83900"/>
    </ligand>
</feature>
<comment type="cofactor">
    <cofactor evidence="7">
        <name>Mg(2+)</name>
        <dbReference type="ChEBI" id="CHEBI:18420"/>
    </cofactor>
</comment>
<proteinExistence type="inferred from homology"/>
<name>A0A1J1DZD3_9FLAO</name>
<dbReference type="InterPro" id="IPR036615">
    <property type="entry name" value="Mur_ligase_C_dom_sf"/>
</dbReference>
<dbReference type="Proteomes" id="UP000243197">
    <property type="component" value="Chromosome"/>
</dbReference>
<dbReference type="GO" id="GO:0051301">
    <property type="term" value="P:cell division"/>
    <property type="evidence" value="ECO:0007669"/>
    <property type="project" value="UniProtKB-KW"/>
</dbReference>
<dbReference type="SUPFAM" id="SSF53244">
    <property type="entry name" value="MurD-like peptide ligases, peptide-binding domain"/>
    <property type="match status" value="1"/>
</dbReference>
<feature type="binding site" evidence="7">
    <location>
        <position position="460"/>
    </location>
    <ligand>
        <name>meso-2,6-diaminopimelate</name>
        <dbReference type="ChEBI" id="CHEBI:57791"/>
    </ligand>
</feature>
<dbReference type="SUPFAM" id="SSF63418">
    <property type="entry name" value="MurE/MurF N-terminal domain"/>
    <property type="match status" value="1"/>
</dbReference>
<keyword evidence="3 7" id="KW-0133">Cell shape</keyword>
<dbReference type="PANTHER" id="PTHR23135">
    <property type="entry name" value="MUR LIGASE FAMILY MEMBER"/>
    <property type="match status" value="1"/>
</dbReference>
<dbReference type="Pfam" id="PF01225">
    <property type="entry name" value="Mur_ligase"/>
    <property type="match status" value="1"/>
</dbReference>
<feature type="binding site" evidence="7">
    <location>
        <position position="456"/>
    </location>
    <ligand>
        <name>meso-2,6-diaminopimelate</name>
        <dbReference type="ChEBI" id="CHEBI:57791"/>
    </ligand>
</feature>
<keyword evidence="5 7" id="KW-0131">Cell cycle</keyword>
<feature type="binding site" evidence="7">
    <location>
        <position position="189"/>
    </location>
    <ligand>
        <name>UDP-N-acetyl-alpha-D-muramoyl-L-alanyl-D-glutamate</name>
        <dbReference type="ChEBI" id="CHEBI:83900"/>
    </ligand>
</feature>
<dbReference type="GO" id="GO:0005737">
    <property type="term" value="C:cytoplasm"/>
    <property type="evidence" value="ECO:0007669"/>
    <property type="project" value="UniProtKB-SubCell"/>
</dbReference>
<feature type="binding site" evidence="7">
    <location>
        <position position="379"/>
    </location>
    <ligand>
        <name>meso-2,6-diaminopimelate</name>
        <dbReference type="ChEBI" id="CHEBI:57791"/>
    </ligand>
</feature>
<feature type="domain" description="Mur ligase C-terminal" evidence="10">
    <location>
        <begin position="328"/>
        <end position="458"/>
    </location>
</feature>
<evidence type="ECO:0000256" key="6">
    <source>
        <dbReference type="ARBA" id="ARBA00023316"/>
    </source>
</evidence>
<dbReference type="Pfam" id="PF02875">
    <property type="entry name" value="Mur_ligase_C"/>
    <property type="match status" value="1"/>
</dbReference>
<organism evidence="12 13">
    <name type="scientific">Ichthyobacterium seriolicida</name>
    <dbReference type="NCBI Taxonomy" id="242600"/>
    <lineage>
        <taxon>Bacteria</taxon>
        <taxon>Pseudomonadati</taxon>
        <taxon>Bacteroidota</taxon>
        <taxon>Flavobacteriia</taxon>
        <taxon>Flavobacteriales</taxon>
        <taxon>Ichthyobacteriaceae</taxon>
        <taxon>Ichthyobacterium</taxon>
    </lineage>
</organism>
<accession>A0A1J1DZD3</accession>
<evidence type="ECO:0000259" key="10">
    <source>
        <dbReference type="Pfam" id="PF02875"/>
    </source>
</evidence>
<dbReference type="NCBIfam" id="NF001126">
    <property type="entry name" value="PRK00139.1-4"/>
    <property type="match status" value="1"/>
</dbReference>
<evidence type="ECO:0000256" key="2">
    <source>
        <dbReference type="ARBA" id="ARBA00022618"/>
    </source>
</evidence>
<dbReference type="RefSeq" id="WP_096686906.1">
    <property type="nucleotide sequence ID" value="NZ_AP014564.1"/>
</dbReference>
<dbReference type="InterPro" id="IPR035911">
    <property type="entry name" value="MurE/MurF_N"/>
</dbReference>
<feature type="domain" description="Mur ligase central" evidence="11">
    <location>
        <begin position="110"/>
        <end position="305"/>
    </location>
</feature>
<dbReference type="NCBIfam" id="TIGR01085">
    <property type="entry name" value="murE"/>
    <property type="match status" value="1"/>
</dbReference>
<keyword evidence="7 12" id="KW-0436">Ligase</keyword>
<dbReference type="Gene3D" id="3.90.190.20">
    <property type="entry name" value="Mur ligase, C-terminal domain"/>
    <property type="match status" value="1"/>
</dbReference>
<dbReference type="AlphaFoldDB" id="A0A1J1DZD3"/>
<feature type="binding site" evidence="7">
    <location>
        <position position="181"/>
    </location>
    <ligand>
        <name>UDP-N-acetyl-alpha-D-muramoyl-L-alanyl-D-glutamate</name>
        <dbReference type="ChEBI" id="CHEBI:83900"/>
    </ligand>
</feature>
<evidence type="ECO:0000256" key="7">
    <source>
        <dbReference type="HAMAP-Rule" id="MF_00208"/>
    </source>
</evidence>
<keyword evidence="2 7" id="KW-0132">Cell division</keyword>
<dbReference type="InterPro" id="IPR013221">
    <property type="entry name" value="Mur_ligase_cen"/>
</dbReference>
<feature type="short sequence motif" description="Meso-diaminopimelate recognition motif" evidence="7">
    <location>
        <begin position="403"/>
        <end position="406"/>
    </location>
</feature>
<keyword evidence="7" id="KW-0067">ATP-binding</keyword>
<dbReference type="PANTHER" id="PTHR23135:SF4">
    <property type="entry name" value="UDP-N-ACETYLMURAMOYL-L-ALANYL-D-GLUTAMATE--2,6-DIAMINOPIMELATE LIGASE MURE HOMOLOG, CHLOROPLASTIC"/>
    <property type="match status" value="1"/>
</dbReference>
<dbReference type="InterPro" id="IPR000713">
    <property type="entry name" value="Mur_ligase_N"/>
</dbReference>
<dbReference type="EMBL" id="AP014564">
    <property type="protein sequence ID" value="BAV95257.1"/>
    <property type="molecule type" value="Genomic_DNA"/>
</dbReference>
<evidence type="ECO:0000256" key="1">
    <source>
        <dbReference type="ARBA" id="ARBA00005898"/>
    </source>
</evidence>
<dbReference type="InterPro" id="IPR004101">
    <property type="entry name" value="Mur_ligase_C"/>
</dbReference>
<feature type="binding site" evidence="7">
    <location>
        <begin position="112"/>
        <end position="118"/>
    </location>
    <ligand>
        <name>ATP</name>
        <dbReference type="ChEBI" id="CHEBI:30616"/>
    </ligand>
</feature>
<dbReference type="Gene3D" id="3.40.1190.10">
    <property type="entry name" value="Mur-like, catalytic domain"/>
    <property type="match status" value="1"/>
</dbReference>
<feature type="binding site" evidence="7">
    <location>
        <begin position="403"/>
        <end position="406"/>
    </location>
    <ligand>
        <name>meso-2,6-diaminopimelate</name>
        <dbReference type="ChEBI" id="CHEBI:57791"/>
    </ligand>
</feature>
<comment type="similarity">
    <text evidence="1 7">Belongs to the MurCDEF family. MurE subfamily.</text>
</comment>
<keyword evidence="6 7" id="KW-0961">Cell wall biogenesis/degradation</keyword>
<feature type="binding site" evidence="7">
    <location>
        <position position="187"/>
    </location>
    <ligand>
        <name>UDP-N-acetyl-alpha-D-muramoyl-L-alanyl-D-glutamate</name>
        <dbReference type="ChEBI" id="CHEBI:83900"/>
    </ligand>
</feature>
<dbReference type="UniPathway" id="UPA00219"/>
<comment type="function">
    <text evidence="7">Catalyzes the addition of meso-diaminopimelic acid to the nucleotide precursor UDP-N-acetylmuramoyl-L-alanyl-D-glutamate (UMAG) in the biosynthesis of bacterial cell-wall peptidoglycan.</text>
</comment>
<comment type="catalytic activity">
    <reaction evidence="7">
        <text>UDP-N-acetyl-alpha-D-muramoyl-L-alanyl-D-glutamate + meso-2,6-diaminopimelate + ATP = UDP-N-acetyl-alpha-D-muramoyl-L-alanyl-gamma-D-glutamyl-meso-2,6-diaminopimelate + ADP + phosphate + H(+)</text>
        <dbReference type="Rhea" id="RHEA:23676"/>
        <dbReference type="ChEBI" id="CHEBI:15378"/>
        <dbReference type="ChEBI" id="CHEBI:30616"/>
        <dbReference type="ChEBI" id="CHEBI:43474"/>
        <dbReference type="ChEBI" id="CHEBI:57791"/>
        <dbReference type="ChEBI" id="CHEBI:83900"/>
        <dbReference type="ChEBI" id="CHEBI:83905"/>
        <dbReference type="ChEBI" id="CHEBI:456216"/>
        <dbReference type="EC" id="6.3.2.13"/>
    </reaction>
</comment>
<feature type="domain" description="Mur ligase N-terminal catalytic" evidence="9">
    <location>
        <begin position="27"/>
        <end position="98"/>
    </location>
</feature>
<comment type="pathway">
    <text evidence="7 8">Cell wall biogenesis; peptidoglycan biosynthesis.</text>
</comment>
<dbReference type="GO" id="GO:0008765">
    <property type="term" value="F:UDP-N-acetylmuramoylalanyl-D-glutamate-2,6-diaminopimelate ligase activity"/>
    <property type="evidence" value="ECO:0007669"/>
    <property type="project" value="UniProtKB-UniRule"/>
</dbReference>
<dbReference type="GO" id="GO:0000287">
    <property type="term" value="F:magnesium ion binding"/>
    <property type="evidence" value="ECO:0007669"/>
    <property type="project" value="UniProtKB-UniRule"/>
</dbReference>
<comment type="PTM">
    <text evidence="7">Carboxylation is probably crucial for Mg(2+) binding and, consequently, for the gamma-phosphate positioning of ATP.</text>
</comment>
<comment type="subcellular location">
    <subcellularLocation>
        <location evidence="7 8">Cytoplasm</location>
    </subcellularLocation>
</comment>
<dbReference type="GO" id="GO:0008360">
    <property type="term" value="P:regulation of cell shape"/>
    <property type="evidence" value="ECO:0007669"/>
    <property type="project" value="UniProtKB-KW"/>
</dbReference>
<evidence type="ECO:0000313" key="12">
    <source>
        <dbReference type="EMBL" id="BAV95257.1"/>
    </source>
</evidence>
<dbReference type="SUPFAM" id="SSF53623">
    <property type="entry name" value="MurD-like peptide ligases, catalytic domain"/>
    <property type="match status" value="1"/>
</dbReference>
<dbReference type="KEGG" id="ise:JBKA6_1244"/>
<evidence type="ECO:0000259" key="9">
    <source>
        <dbReference type="Pfam" id="PF01225"/>
    </source>
</evidence>
<keyword evidence="13" id="KW-1185">Reference proteome</keyword>
<reference evidence="12 13" key="1">
    <citation type="submission" date="2014-03" db="EMBL/GenBank/DDBJ databases">
        <title>complete genome sequence of Flavobacteriaceae bacterium JBKA-6.</title>
        <authorList>
            <person name="Takano T."/>
            <person name="Nakamura Y."/>
            <person name="Takuma S."/>
            <person name="Yasuike M."/>
            <person name="Matsuyama T."/>
            <person name="Sakai T."/>
            <person name="Fujiwara A."/>
            <person name="Kimoto K."/>
            <person name="Fukuda Y."/>
            <person name="Kondo H."/>
            <person name="Hirono I."/>
            <person name="Nakayasu C."/>
        </authorList>
    </citation>
    <scope>NUCLEOTIDE SEQUENCE [LARGE SCALE GENOMIC DNA]</scope>
    <source>
        <strain evidence="12 13">JBKA-6</strain>
    </source>
</reference>
<dbReference type="EC" id="6.3.2.13" evidence="7"/>